<dbReference type="KEGG" id="scac:106082554"/>
<dbReference type="PANTHER" id="PTHR46406">
    <property type="entry name" value="NITRIC OXIDE-ASSOCIATED PROTEIN 1"/>
    <property type="match status" value="1"/>
</dbReference>
<dbReference type="Pfam" id="PF01926">
    <property type="entry name" value="MMR_HSR1"/>
    <property type="match status" value="1"/>
</dbReference>
<reference evidence="2" key="1">
    <citation type="submission" date="2020-05" db="UniProtKB">
        <authorList>
            <consortium name="EnsemblMetazoa"/>
        </authorList>
    </citation>
    <scope>IDENTIFICATION</scope>
    <source>
        <strain evidence="2">USDA</strain>
    </source>
</reference>
<dbReference type="OrthoDB" id="1696305at2759"/>
<accession>A0A1I8PXX9</accession>
<name>A0A1I8PXX9_STOCA</name>
<dbReference type="SUPFAM" id="SSF52540">
    <property type="entry name" value="P-loop containing nucleoside triphosphate hydrolases"/>
    <property type="match status" value="1"/>
</dbReference>
<keyword evidence="3" id="KW-1185">Reference proteome</keyword>
<dbReference type="CDD" id="cd01855">
    <property type="entry name" value="YqeH"/>
    <property type="match status" value="1"/>
</dbReference>
<dbReference type="Proteomes" id="UP000095300">
    <property type="component" value="Unassembled WGS sequence"/>
</dbReference>
<evidence type="ECO:0000259" key="1">
    <source>
        <dbReference type="Pfam" id="PF01926"/>
    </source>
</evidence>
<dbReference type="InterPro" id="IPR006073">
    <property type="entry name" value="GTP-bd"/>
</dbReference>
<organism evidence="2 3">
    <name type="scientific">Stomoxys calcitrans</name>
    <name type="common">Stable fly</name>
    <name type="synonym">Conops calcitrans</name>
    <dbReference type="NCBI Taxonomy" id="35570"/>
    <lineage>
        <taxon>Eukaryota</taxon>
        <taxon>Metazoa</taxon>
        <taxon>Ecdysozoa</taxon>
        <taxon>Arthropoda</taxon>
        <taxon>Hexapoda</taxon>
        <taxon>Insecta</taxon>
        <taxon>Pterygota</taxon>
        <taxon>Neoptera</taxon>
        <taxon>Endopterygota</taxon>
        <taxon>Diptera</taxon>
        <taxon>Brachycera</taxon>
        <taxon>Muscomorpha</taxon>
        <taxon>Muscoidea</taxon>
        <taxon>Muscidae</taxon>
        <taxon>Stomoxys</taxon>
    </lineage>
</organism>
<gene>
    <name evidence="2" type="primary">106082554</name>
</gene>
<dbReference type="InterPro" id="IPR052807">
    <property type="entry name" value="Mito_transl_resp_regulator"/>
</dbReference>
<dbReference type="Gene3D" id="3.40.50.300">
    <property type="entry name" value="P-loop containing nucleotide triphosphate hydrolases"/>
    <property type="match status" value="1"/>
</dbReference>
<dbReference type="InterPro" id="IPR027417">
    <property type="entry name" value="P-loop_NTPase"/>
</dbReference>
<dbReference type="EnsemblMetazoa" id="SCAU012089-RA">
    <property type="protein sequence ID" value="SCAU012089-PA"/>
    <property type="gene ID" value="SCAU012089"/>
</dbReference>
<dbReference type="AlphaFoldDB" id="A0A1I8PXX9"/>
<dbReference type="PANTHER" id="PTHR46406:SF1">
    <property type="entry name" value="NITRIC OXIDE-ASSOCIATED PROTEIN 1"/>
    <property type="match status" value="1"/>
</dbReference>
<dbReference type="VEuPathDB" id="VectorBase:SCAU012089"/>
<protein>
    <recommendedName>
        <fullName evidence="1">G domain-containing protein</fullName>
    </recommendedName>
</protein>
<sequence>MLNLNRILGRINRHQLAPLCRFVSDQLQETPTISLRQRTYLETKQRYKNHEHVVYSSYLEKQEEHMSYGLKRSLINKLKRDRKRQQKELQLGYGNSSTEIPKNWMDEYEYYSGPLKTAVGEDQEVENTLGTADPSVQASKVPCNGCGAHLHCNHHTRPGFIPLEIFNGRTTKELKTIVCQRCHFLKHYNIALDVEVTPETYVETISRIQDQYALAIVIVDLLDFPSSIWPDMQQVLGSKRPVFIVGNKVDLLPRDCNGYLDHIKLCLKEEIIKTGFDKMNIKYVSLISAKTGYGVEELVTQLQKIWAYKGDVYLVGCTNVGKSSLFNILLNSDYNRPEASELISRATTCPWPGTTLQMLKFPIYRPSEIRVYERLKRLKSEKFAKTEMEKLRLENARKNGIIEDAVPMGVIGRTFIRSEEDEVADPFAVGAGTSPITTLNERSKVYQQARWVYDTPGVLHPDQITNLLTAKELMELQPKQMISPRAYRLKPGMSLFVAGLARLDFLNSNSEELDWVQVFLFASFNLPTMVVKTEGAYQIYERYLNTPLMHVPMGDDKRISQWPGLQCHPEEFHIKGYILKPKINEVNCAADITLSSVGWVGVRVPVDIECTFKAWTPGAKGIYCRNPSLVPYAERLIGKKIRNSLAYNTSKPFIFKK</sequence>
<feature type="domain" description="G" evidence="1">
    <location>
        <begin position="312"/>
        <end position="364"/>
    </location>
</feature>
<evidence type="ECO:0000313" key="2">
    <source>
        <dbReference type="EnsemblMetazoa" id="SCAU012089-PA"/>
    </source>
</evidence>
<evidence type="ECO:0000313" key="3">
    <source>
        <dbReference type="Proteomes" id="UP000095300"/>
    </source>
</evidence>
<dbReference type="STRING" id="35570.A0A1I8PXX9"/>
<proteinExistence type="predicted"/>
<dbReference type="GO" id="GO:0005525">
    <property type="term" value="F:GTP binding"/>
    <property type="evidence" value="ECO:0007669"/>
    <property type="project" value="InterPro"/>
</dbReference>